<feature type="transmembrane region" description="Helical" evidence="5">
    <location>
        <begin position="579"/>
        <end position="598"/>
    </location>
</feature>
<feature type="transmembrane region" description="Helical" evidence="5">
    <location>
        <begin position="428"/>
        <end position="449"/>
    </location>
</feature>
<keyword evidence="3 5" id="KW-1133">Transmembrane helix</keyword>
<feature type="transmembrane region" description="Helical" evidence="5">
    <location>
        <begin position="392"/>
        <end position="416"/>
    </location>
</feature>
<feature type="transmembrane region" description="Helical" evidence="5">
    <location>
        <begin position="320"/>
        <end position="341"/>
    </location>
</feature>
<dbReference type="GO" id="GO:0022857">
    <property type="term" value="F:transmembrane transporter activity"/>
    <property type="evidence" value="ECO:0007669"/>
    <property type="project" value="InterPro"/>
</dbReference>
<feature type="transmembrane region" description="Helical" evidence="5">
    <location>
        <begin position="178"/>
        <end position="196"/>
    </location>
</feature>
<dbReference type="AlphaFoldDB" id="A0AAX4KYP1"/>
<dbReference type="PANTHER" id="PTHR47547">
    <property type="match status" value="1"/>
</dbReference>
<dbReference type="InterPro" id="IPR052962">
    <property type="entry name" value="AA_Transporter_AGT"/>
</dbReference>
<evidence type="ECO:0000256" key="4">
    <source>
        <dbReference type="ARBA" id="ARBA00023136"/>
    </source>
</evidence>
<dbReference type="RefSeq" id="WP_338598462.1">
    <property type="nucleotide sequence ID" value="NZ_CP146016.1"/>
</dbReference>
<feature type="transmembrane region" description="Helical" evidence="5">
    <location>
        <begin position="146"/>
        <end position="166"/>
    </location>
</feature>
<reference evidence="6 7" key="1">
    <citation type="submission" date="2024-02" db="EMBL/GenBank/DDBJ databases">
        <title>STSV induces naive adaptation in Sulfolobus.</title>
        <authorList>
            <person name="Xiang X."/>
            <person name="Song M."/>
        </authorList>
    </citation>
    <scope>NUCLEOTIDE SEQUENCE [LARGE SCALE GENOMIC DNA]</scope>
    <source>
        <strain evidence="6 7">RT2</strain>
    </source>
</reference>
<feature type="transmembrane region" description="Helical" evidence="5">
    <location>
        <begin position="50"/>
        <end position="70"/>
    </location>
</feature>
<accession>A0AAX4KYP1</accession>
<keyword evidence="4 5" id="KW-0472">Membrane</keyword>
<dbReference type="InterPro" id="IPR002293">
    <property type="entry name" value="AA/rel_permease1"/>
</dbReference>
<feature type="transmembrane region" description="Helical" evidence="5">
    <location>
        <begin position="516"/>
        <end position="538"/>
    </location>
</feature>
<evidence type="ECO:0000256" key="2">
    <source>
        <dbReference type="ARBA" id="ARBA00022692"/>
    </source>
</evidence>
<dbReference type="PANTHER" id="PTHR47547:SF1">
    <property type="entry name" value="ASPARTATE-PROTON SYMPORTER"/>
    <property type="match status" value="1"/>
</dbReference>
<protein>
    <submittedName>
        <fullName evidence="6">APC family permease</fullName>
    </submittedName>
</protein>
<dbReference type="EMBL" id="CP146016">
    <property type="protein sequence ID" value="WWQ59361.1"/>
    <property type="molecule type" value="Genomic_DNA"/>
</dbReference>
<comment type="subcellular location">
    <subcellularLocation>
        <location evidence="1">Membrane</location>
        <topology evidence="1">Multi-pass membrane protein</topology>
    </subcellularLocation>
</comment>
<feature type="transmembrane region" description="Helical" evidence="5">
    <location>
        <begin position="259"/>
        <end position="283"/>
    </location>
</feature>
<dbReference type="Proteomes" id="UP001432202">
    <property type="component" value="Chromosome"/>
</dbReference>
<feature type="transmembrane region" description="Helical" evidence="5">
    <location>
        <begin position="21"/>
        <end position="44"/>
    </location>
</feature>
<dbReference type="GO" id="GO:0016020">
    <property type="term" value="C:membrane"/>
    <property type="evidence" value="ECO:0007669"/>
    <property type="project" value="UniProtKB-SubCell"/>
</dbReference>
<feature type="transmembrane region" description="Helical" evidence="5">
    <location>
        <begin position="369"/>
        <end position="386"/>
    </location>
</feature>
<feature type="transmembrane region" description="Helical" evidence="5">
    <location>
        <begin position="485"/>
        <end position="504"/>
    </location>
</feature>
<evidence type="ECO:0000256" key="1">
    <source>
        <dbReference type="ARBA" id="ARBA00004141"/>
    </source>
</evidence>
<proteinExistence type="predicted"/>
<evidence type="ECO:0000313" key="7">
    <source>
        <dbReference type="Proteomes" id="UP001432202"/>
    </source>
</evidence>
<evidence type="ECO:0000313" key="6">
    <source>
        <dbReference type="EMBL" id="WWQ59361.1"/>
    </source>
</evidence>
<keyword evidence="2 5" id="KW-0812">Transmembrane</keyword>
<organism evidence="6 7">
    <name type="scientific">Sulfolobus tengchongensis</name>
    <dbReference type="NCBI Taxonomy" id="207809"/>
    <lineage>
        <taxon>Archaea</taxon>
        <taxon>Thermoproteota</taxon>
        <taxon>Thermoprotei</taxon>
        <taxon>Sulfolobales</taxon>
        <taxon>Sulfolobaceae</taxon>
        <taxon>Sulfolobus</taxon>
    </lineage>
</organism>
<dbReference type="GeneID" id="89336616"/>
<sequence length="618" mass="67542">MTESANNSDRLLKRELSLLDLTFLSLSAMIGSGWLFASLSVASIAGPSGIFSWIIGGVMVMFIGLTYAELGSAMPKSGGIVRYPVYSHGSYTGYVIAFLYLLSAISTPSIEALATIEYLSSINPTLSDILTKTAEVNGSSVTVLTLPGLAIATLLLFIFFLINYYGIRALGRANSAITIWKIIVPTVTFILLFLAFRSINFTGYGGIFPTSVSTNYIGPVGMLYAIPSAGIIYSYLGFRQPIEFSGEAKNPQRDVWRSIILSILLAITIYTILQIAFIGAINWNSAGITPGNWSALLNSKWANGPFYGELEAEGLALSAAWGYVLLIDAVISPSGTGLVYTGTSSRTFYGMAVEGYLPNLFQKLNQFKVPVWSLIVSLIASIIFLLPFPSWYLLVGFNSSATVFTYIMGGIGLQALRKTAPDLKRSIKVPYANLIAPIATIVSLLIVYWSGFSTLFYILSALFIGVPLFWMFYGVKVLEIKRKIGIITGISQFIANIVIAVFGYCTVLNGGNIASFLLYLLLFALMMLMPLFIGYIFASNNGRLHLRSGLWLMALILVMYTVSYFSEFGPLSNSAPLKFPYDIVVVAIIGLIFHYLAVKSGFRTREIEEIINQQLISD</sequence>
<feature type="transmembrane region" description="Helical" evidence="5">
    <location>
        <begin position="455"/>
        <end position="473"/>
    </location>
</feature>
<feature type="transmembrane region" description="Helical" evidence="5">
    <location>
        <begin position="91"/>
        <end position="110"/>
    </location>
</feature>
<dbReference type="Gene3D" id="1.20.1740.10">
    <property type="entry name" value="Amino acid/polyamine transporter I"/>
    <property type="match status" value="1"/>
</dbReference>
<evidence type="ECO:0000256" key="5">
    <source>
        <dbReference type="SAM" id="Phobius"/>
    </source>
</evidence>
<name>A0AAX4KYP1_9CREN</name>
<evidence type="ECO:0000256" key="3">
    <source>
        <dbReference type="ARBA" id="ARBA00022989"/>
    </source>
</evidence>
<gene>
    <name evidence="6" type="ORF">V6M85_07570</name>
</gene>
<dbReference type="Pfam" id="PF13520">
    <property type="entry name" value="AA_permease_2"/>
    <property type="match status" value="1"/>
</dbReference>
<keyword evidence="7" id="KW-1185">Reference proteome</keyword>
<feature type="transmembrane region" description="Helical" evidence="5">
    <location>
        <begin position="550"/>
        <end position="567"/>
    </location>
</feature>
<feature type="transmembrane region" description="Helical" evidence="5">
    <location>
        <begin position="216"/>
        <end position="238"/>
    </location>
</feature>